<keyword evidence="2" id="KW-0255">Endonuclease</keyword>
<keyword evidence="2" id="KW-0378">Hydrolase</keyword>
<keyword evidence="2" id="KW-0540">Nuclease</keyword>
<gene>
    <name evidence="2" type="ORF">VPK24_12105</name>
</gene>
<accession>A0ABW7CB66</accession>
<proteinExistence type="predicted"/>
<dbReference type="GO" id="GO:0004519">
    <property type="term" value="F:endonuclease activity"/>
    <property type="evidence" value="ECO:0007669"/>
    <property type="project" value="UniProtKB-KW"/>
</dbReference>
<dbReference type="PANTHER" id="PTHR36558:SF1">
    <property type="entry name" value="RESTRICTION ENDONUCLEASE DOMAIN-CONTAINING PROTEIN-RELATED"/>
    <property type="match status" value="1"/>
</dbReference>
<dbReference type="InterPro" id="IPR008538">
    <property type="entry name" value="Uma2"/>
</dbReference>
<organism evidence="2 3">
    <name type="scientific">Limnothrix redekei LRLZ20PSL1</name>
    <dbReference type="NCBI Taxonomy" id="3112953"/>
    <lineage>
        <taxon>Bacteria</taxon>
        <taxon>Bacillati</taxon>
        <taxon>Cyanobacteriota</taxon>
        <taxon>Cyanophyceae</taxon>
        <taxon>Pseudanabaenales</taxon>
        <taxon>Pseudanabaenaceae</taxon>
        <taxon>Limnothrix</taxon>
    </lineage>
</organism>
<keyword evidence="3" id="KW-1185">Reference proteome</keyword>
<reference evidence="3" key="1">
    <citation type="journal article" date="2024" name="Algal Res.">
        <title>Biochemical, toxicological and genomic investigation of a high-biomass producing Limnothrix strain isolated from Italian shallow drinking water reservoir.</title>
        <authorList>
            <person name="Simonazzi M."/>
            <person name="Shishido T.K."/>
            <person name="Delbaje E."/>
            <person name="Wahlsten M."/>
            <person name="Fewer D.P."/>
            <person name="Sivonen K."/>
            <person name="Pezzolesi L."/>
            <person name="Pistocchi R."/>
        </authorList>
    </citation>
    <scope>NUCLEOTIDE SEQUENCE [LARGE SCALE GENOMIC DNA]</scope>
    <source>
        <strain evidence="3">LRLZ20PSL1</strain>
    </source>
</reference>
<dbReference type="CDD" id="cd06260">
    <property type="entry name" value="DUF820-like"/>
    <property type="match status" value="1"/>
</dbReference>
<sequence length="214" mass="23836">MIAQIQPPFPSQSMTAAEYLAWESEQPIKHEYIHGQVYAMAGGTLPHNDIAVNLTSALRLFLRGTGCKVRMADAKVQVSAAGPYFYPDLVVSCDDRDQRAIEAISYPKCIVEVLSPSTAGFDRGDKFRYYRRIPTLEEYVLIDAEKVGVDCYRKTSAGKWELTAYPDDEADPNQPILELMSLNFACPLSLVYEEVELSQAIDPNPTDSTRSAES</sequence>
<dbReference type="Proteomes" id="UP001604335">
    <property type="component" value="Unassembled WGS sequence"/>
</dbReference>
<dbReference type="RefSeq" id="WP_393013722.1">
    <property type="nucleotide sequence ID" value="NZ_JAZAQF010000070.1"/>
</dbReference>
<name>A0ABW7CB66_9CYAN</name>
<evidence type="ECO:0000259" key="1">
    <source>
        <dbReference type="Pfam" id="PF05685"/>
    </source>
</evidence>
<feature type="domain" description="Putative restriction endonuclease" evidence="1">
    <location>
        <begin position="17"/>
        <end position="178"/>
    </location>
</feature>
<dbReference type="PANTHER" id="PTHR36558">
    <property type="entry name" value="GLR1098 PROTEIN"/>
    <property type="match status" value="1"/>
</dbReference>
<dbReference type="Pfam" id="PF05685">
    <property type="entry name" value="Uma2"/>
    <property type="match status" value="1"/>
</dbReference>
<protein>
    <submittedName>
        <fullName evidence="2">Uma2 family endonuclease</fullName>
    </submittedName>
</protein>
<dbReference type="InterPro" id="IPR012296">
    <property type="entry name" value="Nuclease_put_TT1808"/>
</dbReference>
<dbReference type="InterPro" id="IPR011335">
    <property type="entry name" value="Restrct_endonuc-II-like"/>
</dbReference>
<comment type="caution">
    <text evidence="2">The sequence shown here is derived from an EMBL/GenBank/DDBJ whole genome shotgun (WGS) entry which is preliminary data.</text>
</comment>
<dbReference type="Gene3D" id="3.90.1570.10">
    <property type="entry name" value="tt1808, chain A"/>
    <property type="match status" value="1"/>
</dbReference>
<evidence type="ECO:0000313" key="3">
    <source>
        <dbReference type="Proteomes" id="UP001604335"/>
    </source>
</evidence>
<dbReference type="SUPFAM" id="SSF52980">
    <property type="entry name" value="Restriction endonuclease-like"/>
    <property type="match status" value="1"/>
</dbReference>
<dbReference type="EMBL" id="JAZAQF010000070">
    <property type="protein sequence ID" value="MFG3818384.1"/>
    <property type="molecule type" value="Genomic_DNA"/>
</dbReference>
<evidence type="ECO:0000313" key="2">
    <source>
        <dbReference type="EMBL" id="MFG3818384.1"/>
    </source>
</evidence>